<dbReference type="Proteomes" id="UP000015480">
    <property type="component" value="Chromosome"/>
</dbReference>
<sequence>MTQNDPTALAARLGASTQRHFIDGQWQAAASGETIETRNPATGAVLTRLARGSAEDVARATAAARRAFTGPWSRWRPAERQELLHRILQHVLAHFDELALLETLDMGAPLSRTRSLSGFVRQALLFYASQVHAGQGQTLANSLQGDIQTMTLRAPAGVIGGIIPWNAPLVSLWWIVAPAIASGCTVVLKPAEDASLTVLRVAELMVEAGLPEGVVNVVTGLGAEAGAALAASPEVDRLAFTGSNQTGRAVIEASASNFKRLQLELGGKSPNIVFADADLDLAVPGAAMAVFNNSGQICYAGSRLLVERTILAPFLERLAAFTAGLRVGDGLDDKVQLGPVVSARQLDQIMGHIAGAHREGARLIVGGERILGALSSGYFIEPTIFCDVSNHMAIARQEIFGPVISVIPFDTPEEALAIANDTEYGLGAAVWTRNHGLASRFSQLLQAGTVWVNCYGLIDPAVGFGGIRHSGYGTKGGPSHVLDMFHVTKSVYINRG</sequence>
<evidence type="ECO:0000256" key="4">
    <source>
        <dbReference type="RuleBase" id="RU003345"/>
    </source>
</evidence>
<dbReference type="OrthoDB" id="9812625at2"/>
<dbReference type="InterPro" id="IPR016162">
    <property type="entry name" value="Ald_DH_N"/>
</dbReference>
<dbReference type="EC" id="1.2.1.3" evidence="6"/>
<dbReference type="GO" id="GO:0004029">
    <property type="term" value="F:aldehyde dehydrogenase (NAD+) activity"/>
    <property type="evidence" value="ECO:0007669"/>
    <property type="project" value="UniProtKB-EC"/>
</dbReference>
<dbReference type="Gene3D" id="3.40.309.10">
    <property type="entry name" value="Aldehyde Dehydrogenase, Chain A, domain 2"/>
    <property type="match status" value="1"/>
</dbReference>
<dbReference type="PROSITE" id="PS00687">
    <property type="entry name" value="ALDEHYDE_DEHYDR_GLU"/>
    <property type="match status" value="1"/>
</dbReference>
<reference evidence="6 7" key="1">
    <citation type="journal article" date="2014" name="BMC Genomics">
        <title>Architecture and functions of a multipartite genome of the methylotrophic bacterium Paracoccus aminophilus JCM 7686, containing primary and secondary chromids.</title>
        <authorList>
            <person name="Dziewit L."/>
            <person name="Czarnecki J."/>
            <person name="Wibberg D."/>
            <person name="Radlinska M."/>
            <person name="Mrozek P."/>
            <person name="Szymczak M."/>
            <person name="Schluter A."/>
            <person name="Puhler A."/>
            <person name="Bartosik D."/>
        </authorList>
    </citation>
    <scope>NUCLEOTIDE SEQUENCE [LARGE SCALE GENOMIC DNA]</scope>
    <source>
        <strain evidence="6">JCM 7686</strain>
    </source>
</reference>
<evidence type="ECO:0000256" key="3">
    <source>
        <dbReference type="PROSITE-ProRule" id="PRU10007"/>
    </source>
</evidence>
<comment type="similarity">
    <text evidence="1 4">Belongs to the aldehyde dehydrogenase family.</text>
</comment>
<dbReference type="Pfam" id="PF00171">
    <property type="entry name" value="Aldedh"/>
    <property type="match status" value="1"/>
</dbReference>
<dbReference type="PATRIC" id="fig|1367847.3.peg.1745"/>
<proteinExistence type="inferred from homology"/>
<dbReference type="FunFam" id="3.40.605.10:FF:000007">
    <property type="entry name" value="NAD/NADP-dependent betaine aldehyde dehydrogenase"/>
    <property type="match status" value="1"/>
</dbReference>
<accession>S5YBN5</accession>
<dbReference type="InterPro" id="IPR029510">
    <property type="entry name" value="Ald_DH_CS_GLU"/>
</dbReference>
<evidence type="ECO:0000256" key="2">
    <source>
        <dbReference type="ARBA" id="ARBA00023002"/>
    </source>
</evidence>
<dbReference type="PANTHER" id="PTHR11699">
    <property type="entry name" value="ALDEHYDE DEHYDROGENASE-RELATED"/>
    <property type="match status" value="1"/>
</dbReference>
<name>S5YBN5_PARAH</name>
<protein>
    <submittedName>
        <fullName evidence="6">Aldehyde dehydrogenase (NAD+)</fullName>
        <ecNumber evidence="6">1.2.1.3</ecNumber>
    </submittedName>
</protein>
<dbReference type="STRING" id="1367847.JCM7686_1762"/>
<dbReference type="FunFam" id="3.40.309.10:FF:000012">
    <property type="entry name" value="Betaine aldehyde dehydrogenase"/>
    <property type="match status" value="1"/>
</dbReference>
<dbReference type="InterPro" id="IPR016161">
    <property type="entry name" value="Ald_DH/histidinol_DH"/>
</dbReference>
<evidence type="ECO:0000259" key="5">
    <source>
        <dbReference type="Pfam" id="PF00171"/>
    </source>
</evidence>
<dbReference type="eggNOG" id="COG1012">
    <property type="taxonomic scope" value="Bacteria"/>
</dbReference>
<feature type="active site" evidence="3">
    <location>
        <position position="264"/>
    </location>
</feature>
<dbReference type="Gene3D" id="3.40.605.10">
    <property type="entry name" value="Aldehyde Dehydrogenase, Chain A, domain 1"/>
    <property type="match status" value="1"/>
</dbReference>
<keyword evidence="2 4" id="KW-0560">Oxidoreductase</keyword>
<dbReference type="KEGG" id="pami:JCM7686_1762"/>
<dbReference type="HOGENOM" id="CLU_005391_0_2_5"/>
<evidence type="ECO:0000256" key="1">
    <source>
        <dbReference type="ARBA" id="ARBA00009986"/>
    </source>
</evidence>
<dbReference type="InterPro" id="IPR016163">
    <property type="entry name" value="Ald_DH_C"/>
</dbReference>
<gene>
    <name evidence="6" type="ORF">JCM7686_1762</name>
</gene>
<dbReference type="AlphaFoldDB" id="S5YBN5"/>
<keyword evidence="7" id="KW-1185">Reference proteome</keyword>
<organism evidence="6 7">
    <name type="scientific">Paracoccus aminophilus JCM 7686</name>
    <dbReference type="NCBI Taxonomy" id="1367847"/>
    <lineage>
        <taxon>Bacteria</taxon>
        <taxon>Pseudomonadati</taxon>
        <taxon>Pseudomonadota</taxon>
        <taxon>Alphaproteobacteria</taxon>
        <taxon>Rhodobacterales</taxon>
        <taxon>Paracoccaceae</taxon>
        <taxon>Paracoccus</taxon>
    </lineage>
</organism>
<evidence type="ECO:0000313" key="7">
    <source>
        <dbReference type="Proteomes" id="UP000015480"/>
    </source>
</evidence>
<dbReference type="RefSeq" id="WP_020950501.1">
    <property type="nucleotide sequence ID" value="NC_022041.1"/>
</dbReference>
<dbReference type="InterPro" id="IPR015590">
    <property type="entry name" value="Aldehyde_DH_dom"/>
</dbReference>
<feature type="domain" description="Aldehyde dehydrogenase" evidence="5">
    <location>
        <begin position="26"/>
        <end position="491"/>
    </location>
</feature>
<evidence type="ECO:0000313" key="6">
    <source>
        <dbReference type="EMBL" id="AGT08863.1"/>
    </source>
</evidence>
<dbReference type="SUPFAM" id="SSF53720">
    <property type="entry name" value="ALDH-like"/>
    <property type="match status" value="1"/>
</dbReference>
<dbReference type="EMBL" id="CP006650">
    <property type="protein sequence ID" value="AGT08863.1"/>
    <property type="molecule type" value="Genomic_DNA"/>
</dbReference>